<evidence type="ECO:0000259" key="10">
    <source>
        <dbReference type="PROSITE" id="PS50157"/>
    </source>
</evidence>
<dbReference type="Pfam" id="PF00096">
    <property type="entry name" value="zf-C2H2"/>
    <property type="match status" value="1"/>
</dbReference>
<reference evidence="11 12" key="1">
    <citation type="submission" date="2019-09" db="EMBL/GenBank/DDBJ databases">
        <title>Bird 10,000 Genomes (B10K) Project - Family phase.</title>
        <authorList>
            <person name="Zhang G."/>
        </authorList>
    </citation>
    <scope>NUCLEOTIDE SEQUENCE [LARGE SCALE GENOMIC DNA]</scope>
    <source>
        <strain evidence="11">OUT-0049</strain>
        <tissue evidence="11">Muscle</tissue>
    </source>
</reference>
<evidence type="ECO:0000313" key="12">
    <source>
        <dbReference type="Proteomes" id="UP000553862"/>
    </source>
</evidence>
<protein>
    <submittedName>
        <fullName evidence="11">ZN629 protein</fullName>
    </submittedName>
</protein>
<dbReference type="PROSITE" id="PS50157">
    <property type="entry name" value="ZINC_FINGER_C2H2_2"/>
    <property type="match status" value="1"/>
</dbReference>
<dbReference type="FunFam" id="3.30.160.60:FF:000060">
    <property type="entry name" value="zinc finger protein 436"/>
    <property type="match status" value="1"/>
</dbReference>
<comment type="caution">
    <text evidence="11">The sequence shown here is derived from an EMBL/GenBank/DDBJ whole genome shotgun (WGS) entry which is preliminary data.</text>
</comment>
<keyword evidence="5" id="KW-0862">Zinc</keyword>
<sequence length="126" mass="13780">AAPPGAPMEQNKPDGVELQDSDEWDMVWRVFIADDGTVSHGKAEVLPHEIICMVIPHSPLHPLPPCGTPSRAPGGSEEGGGWRGRGCQWAFICNKCGKSFSHWSKLLWHQCMHTSERSSTCSKCGK</sequence>
<keyword evidence="6" id="KW-0805">Transcription regulation</keyword>
<keyword evidence="12" id="KW-1185">Reference proteome</keyword>
<feature type="domain" description="C2H2-type" evidence="10">
    <location>
        <begin position="91"/>
        <end position="118"/>
    </location>
</feature>
<dbReference type="SUPFAM" id="SSF57667">
    <property type="entry name" value="beta-beta-alpha zinc fingers"/>
    <property type="match status" value="1"/>
</dbReference>
<keyword evidence="2" id="KW-0479">Metal-binding</keyword>
<dbReference type="PROSITE" id="PS00028">
    <property type="entry name" value="ZINC_FINGER_C2H2_1"/>
    <property type="match status" value="1"/>
</dbReference>
<evidence type="ECO:0000256" key="4">
    <source>
        <dbReference type="ARBA" id="ARBA00022771"/>
    </source>
</evidence>
<evidence type="ECO:0000256" key="8">
    <source>
        <dbReference type="ARBA" id="ARBA00023242"/>
    </source>
</evidence>
<evidence type="ECO:0000256" key="7">
    <source>
        <dbReference type="ARBA" id="ARBA00023163"/>
    </source>
</evidence>
<evidence type="ECO:0000256" key="2">
    <source>
        <dbReference type="ARBA" id="ARBA00022723"/>
    </source>
</evidence>
<evidence type="ECO:0000256" key="6">
    <source>
        <dbReference type="ARBA" id="ARBA00023015"/>
    </source>
</evidence>
<keyword evidence="4 9" id="KW-0863">Zinc-finger</keyword>
<dbReference type="Gene3D" id="3.30.160.60">
    <property type="entry name" value="Classic Zinc Finger"/>
    <property type="match status" value="1"/>
</dbReference>
<evidence type="ECO:0000256" key="1">
    <source>
        <dbReference type="ARBA" id="ARBA00004123"/>
    </source>
</evidence>
<evidence type="ECO:0000313" key="11">
    <source>
        <dbReference type="EMBL" id="NXV69251.1"/>
    </source>
</evidence>
<keyword evidence="8" id="KW-0539">Nucleus</keyword>
<dbReference type="GO" id="GO:0008270">
    <property type="term" value="F:zinc ion binding"/>
    <property type="evidence" value="ECO:0007669"/>
    <property type="project" value="UniProtKB-KW"/>
</dbReference>
<comment type="subcellular location">
    <subcellularLocation>
        <location evidence="1">Nucleus</location>
    </subcellularLocation>
</comment>
<name>A0A7L3VZF0_MOLAT</name>
<evidence type="ECO:0000256" key="3">
    <source>
        <dbReference type="ARBA" id="ARBA00022737"/>
    </source>
</evidence>
<evidence type="ECO:0000256" key="9">
    <source>
        <dbReference type="PROSITE-ProRule" id="PRU00042"/>
    </source>
</evidence>
<dbReference type="EMBL" id="VZUF01143757">
    <property type="protein sequence ID" value="NXV69251.1"/>
    <property type="molecule type" value="Genomic_DNA"/>
</dbReference>
<proteinExistence type="predicted"/>
<dbReference type="AlphaFoldDB" id="A0A7L3VZF0"/>
<organism evidence="11 12">
    <name type="scientific">Molothrus ater</name>
    <name type="common">Brown-headed cowbird</name>
    <dbReference type="NCBI Taxonomy" id="84834"/>
    <lineage>
        <taxon>Eukaryota</taxon>
        <taxon>Metazoa</taxon>
        <taxon>Chordata</taxon>
        <taxon>Craniata</taxon>
        <taxon>Vertebrata</taxon>
        <taxon>Euteleostomi</taxon>
        <taxon>Archelosauria</taxon>
        <taxon>Archosauria</taxon>
        <taxon>Dinosauria</taxon>
        <taxon>Saurischia</taxon>
        <taxon>Theropoda</taxon>
        <taxon>Coelurosauria</taxon>
        <taxon>Aves</taxon>
        <taxon>Neognathae</taxon>
        <taxon>Neoaves</taxon>
        <taxon>Telluraves</taxon>
        <taxon>Australaves</taxon>
        <taxon>Passeriformes</taxon>
        <taxon>Passeroidea</taxon>
        <taxon>Icteridae</taxon>
        <taxon>Molothrus</taxon>
    </lineage>
</organism>
<keyword evidence="3" id="KW-0677">Repeat</keyword>
<dbReference type="GO" id="GO:0005634">
    <property type="term" value="C:nucleus"/>
    <property type="evidence" value="ECO:0007669"/>
    <property type="project" value="UniProtKB-SubCell"/>
</dbReference>
<dbReference type="InterPro" id="IPR013087">
    <property type="entry name" value="Znf_C2H2_type"/>
</dbReference>
<feature type="non-terminal residue" evidence="11">
    <location>
        <position position="1"/>
    </location>
</feature>
<feature type="non-terminal residue" evidence="11">
    <location>
        <position position="126"/>
    </location>
</feature>
<dbReference type="Proteomes" id="UP000553862">
    <property type="component" value="Unassembled WGS sequence"/>
</dbReference>
<keyword evidence="7" id="KW-0804">Transcription</keyword>
<accession>A0A7L3VZF0</accession>
<evidence type="ECO:0000256" key="5">
    <source>
        <dbReference type="ARBA" id="ARBA00022833"/>
    </source>
</evidence>
<gene>
    <name evidence="11" type="primary">Znf629_6</name>
    <name evidence="11" type="ORF">MOLATE_R16998</name>
</gene>
<dbReference type="InterPro" id="IPR036236">
    <property type="entry name" value="Znf_C2H2_sf"/>
</dbReference>